<dbReference type="SMART" id="SM00388">
    <property type="entry name" value="HisKA"/>
    <property type="match status" value="1"/>
</dbReference>
<dbReference type="CDD" id="cd17546">
    <property type="entry name" value="REC_hyHK_CKI1_RcsC-like"/>
    <property type="match status" value="1"/>
</dbReference>
<dbReference type="CDD" id="cd00082">
    <property type="entry name" value="HisKA"/>
    <property type="match status" value="1"/>
</dbReference>
<evidence type="ECO:0000256" key="2">
    <source>
        <dbReference type="ARBA" id="ARBA00012438"/>
    </source>
</evidence>
<keyword evidence="11" id="KW-1185">Reference proteome</keyword>
<dbReference type="InterPro" id="IPR029016">
    <property type="entry name" value="GAF-like_dom_sf"/>
</dbReference>
<dbReference type="SUPFAM" id="SSF47384">
    <property type="entry name" value="Homodimeric domain of signal transducing histidine kinase"/>
    <property type="match status" value="1"/>
</dbReference>
<dbReference type="Gene3D" id="1.10.287.130">
    <property type="match status" value="1"/>
</dbReference>
<dbReference type="GeneID" id="95976049"/>
<dbReference type="InterPro" id="IPR001789">
    <property type="entry name" value="Sig_transdc_resp-reg_receiver"/>
</dbReference>
<keyword evidence="3 6" id="KW-0597">Phosphoprotein</keyword>
<evidence type="ECO:0000256" key="5">
    <source>
        <dbReference type="ARBA" id="ARBA00022777"/>
    </source>
</evidence>
<dbReference type="SMART" id="SM00448">
    <property type="entry name" value="REC"/>
    <property type="match status" value="1"/>
</dbReference>
<dbReference type="PROSITE" id="PS50109">
    <property type="entry name" value="HIS_KIN"/>
    <property type="match status" value="1"/>
</dbReference>
<dbReference type="InterPro" id="IPR036097">
    <property type="entry name" value="HisK_dim/P_sf"/>
</dbReference>
<accession>A0ABR3PH69</accession>
<dbReference type="SUPFAM" id="SSF55781">
    <property type="entry name" value="GAF domain-like"/>
    <property type="match status" value="1"/>
</dbReference>
<comment type="caution">
    <text evidence="10">The sequence shown here is derived from an EMBL/GenBank/DDBJ whole genome shotgun (WGS) entry which is preliminary data.</text>
</comment>
<dbReference type="InterPro" id="IPR003661">
    <property type="entry name" value="HisK_dim/P_dom"/>
</dbReference>
<protein>
    <recommendedName>
        <fullName evidence="2">histidine kinase</fullName>
        <ecNumber evidence="2">2.7.13.3</ecNumber>
    </recommendedName>
</protein>
<feature type="modified residue" description="4-aspartylphosphate" evidence="6">
    <location>
        <position position="870"/>
    </location>
</feature>
<evidence type="ECO:0000256" key="1">
    <source>
        <dbReference type="ARBA" id="ARBA00000085"/>
    </source>
</evidence>
<organism evidence="10 11">
    <name type="scientific">Neodothiora populina</name>
    <dbReference type="NCBI Taxonomy" id="2781224"/>
    <lineage>
        <taxon>Eukaryota</taxon>
        <taxon>Fungi</taxon>
        <taxon>Dikarya</taxon>
        <taxon>Ascomycota</taxon>
        <taxon>Pezizomycotina</taxon>
        <taxon>Dothideomycetes</taxon>
        <taxon>Dothideomycetidae</taxon>
        <taxon>Dothideales</taxon>
        <taxon>Dothioraceae</taxon>
        <taxon>Neodothiora</taxon>
    </lineage>
</organism>
<name>A0ABR3PH69_9PEZI</name>
<evidence type="ECO:0000313" key="10">
    <source>
        <dbReference type="EMBL" id="KAL1305469.1"/>
    </source>
</evidence>
<dbReference type="EC" id="2.7.13.3" evidence="2"/>
<dbReference type="PRINTS" id="PR00344">
    <property type="entry name" value="BCTRLSENSOR"/>
</dbReference>
<evidence type="ECO:0000256" key="3">
    <source>
        <dbReference type="ARBA" id="ARBA00022553"/>
    </source>
</evidence>
<gene>
    <name evidence="10" type="ORF">AAFC00_002347</name>
</gene>
<evidence type="ECO:0000313" key="11">
    <source>
        <dbReference type="Proteomes" id="UP001562354"/>
    </source>
</evidence>
<feature type="region of interest" description="Disordered" evidence="7">
    <location>
        <begin position="780"/>
        <end position="814"/>
    </location>
</feature>
<feature type="domain" description="Response regulatory" evidence="9">
    <location>
        <begin position="816"/>
        <end position="940"/>
    </location>
</feature>
<dbReference type="InterPro" id="IPR003594">
    <property type="entry name" value="HATPase_dom"/>
</dbReference>
<dbReference type="Gene3D" id="3.30.565.10">
    <property type="entry name" value="Histidine kinase-like ATPase, C-terminal domain"/>
    <property type="match status" value="1"/>
</dbReference>
<dbReference type="SUPFAM" id="SSF52172">
    <property type="entry name" value="CheY-like"/>
    <property type="match status" value="1"/>
</dbReference>
<dbReference type="PANTHER" id="PTHR43047:SF72">
    <property type="entry name" value="OSMOSENSING HISTIDINE PROTEIN KINASE SLN1"/>
    <property type="match status" value="1"/>
</dbReference>
<feature type="compositionally biased region" description="Polar residues" evidence="7">
    <location>
        <begin position="780"/>
        <end position="798"/>
    </location>
</feature>
<dbReference type="Pfam" id="PF00072">
    <property type="entry name" value="Response_reg"/>
    <property type="match status" value="1"/>
</dbReference>
<evidence type="ECO:0000259" key="8">
    <source>
        <dbReference type="PROSITE" id="PS50109"/>
    </source>
</evidence>
<dbReference type="Pfam" id="PF02518">
    <property type="entry name" value="HATPase_c"/>
    <property type="match status" value="1"/>
</dbReference>
<sequence>MIDTSASVAPYFPKIDSQIALLDPTKLPEVPEKVGPIFDSAHANTPIQPYDENTNQSHYGKEHPEFEPNLSPTTPDILPGDYLAPSLTKNERIRLTLFWYYTRHVIDDKEFVARLQDRLNLVQQFMGWEFAIIGLLGEHVFSRVATAGLPLAILPRRESTCSHTINQPSGSVFMLPNMETDWRFKHSPHVEQGGLRSYAGTHLRCQAEDGIDFAIGSLCVASNTPQEPLSPAQQTALVRFADIISVDIITRSRESRKQQRLHMSDLLAKVQSQATPENVELLVREIIAEIYPRAVMSLREPADHSLTVPGRSKPIPLHDIYNGLWEDSELIDKIIVEQNHEKLHTSATVRGIFFTCLTQPRTKYLLITTDEIQYVFDDVDAWFIERCALMICSTIQEGRLREALEAKDRFLRGITHQLRTPIHGVLGSVDLLAEELASRNLLMDDDTSYDNAADNSHTASSYLKTIRDSGRELMSTVNNMLKLNRWAENPGTAQPATLQSLNQVEADILHDVTQTIPDRELSQISLMFENQLATDYSMIVIDLVLLRECIQALIVNALQYTRKGAVIVTISGCEDYSRLRFDIVDTGIGIKPIDQARIFEPYEKVDPHTRGAGLGLTLATKIAAALNGEVSLVRSEPDYGSLFRAEFHDPGFACPINRKEMHPPSFDAVPKKFHIIPADTERPDLVLHFGSYLTHRGFEDAKSPDGAFIIITYTPDLDEFRRLVASVDPKQVAMTLIPAGVKTEKTFGKHEVRCFTGPFLTSRLEVILQELEKIYQRLNSSPEAGETASGTCDKTSSVRADEPADDVVSPSGSQPRALIVDDNAVNLRIMRMYCQKRDIPYVTATDGRQAVEAFQTSIDRNEPLNLVLMDLQMPVCDGIDATREIRGLEEKCALQACAIFMVTGQDSATDKQRSFAAGASEYYVKPMGIKTLDRAVGGYFPGFHRELLAP</sequence>
<proteinExistence type="predicted"/>
<dbReference type="PROSITE" id="PS50110">
    <property type="entry name" value="RESPONSE_REGULATORY"/>
    <property type="match status" value="1"/>
</dbReference>
<dbReference type="PANTHER" id="PTHR43047">
    <property type="entry name" value="TWO-COMPONENT HISTIDINE PROTEIN KINASE"/>
    <property type="match status" value="1"/>
</dbReference>
<dbReference type="SUPFAM" id="SSF55874">
    <property type="entry name" value="ATPase domain of HSP90 chaperone/DNA topoisomerase II/histidine kinase"/>
    <property type="match status" value="1"/>
</dbReference>
<dbReference type="InterPro" id="IPR005467">
    <property type="entry name" value="His_kinase_dom"/>
</dbReference>
<dbReference type="Gene3D" id="3.40.50.2300">
    <property type="match status" value="1"/>
</dbReference>
<dbReference type="InterPro" id="IPR011006">
    <property type="entry name" value="CheY-like_superfamily"/>
</dbReference>
<feature type="region of interest" description="Disordered" evidence="7">
    <location>
        <begin position="44"/>
        <end position="66"/>
    </location>
</feature>
<dbReference type="Gene3D" id="3.30.450.40">
    <property type="match status" value="1"/>
</dbReference>
<dbReference type="SMART" id="SM00387">
    <property type="entry name" value="HATPase_c"/>
    <property type="match status" value="1"/>
</dbReference>
<dbReference type="EMBL" id="JBFMKM010000007">
    <property type="protein sequence ID" value="KAL1305469.1"/>
    <property type="molecule type" value="Genomic_DNA"/>
</dbReference>
<feature type="domain" description="Histidine kinase" evidence="8">
    <location>
        <begin position="413"/>
        <end position="651"/>
    </location>
</feature>
<keyword evidence="5" id="KW-0418">Kinase</keyword>
<evidence type="ECO:0000256" key="4">
    <source>
        <dbReference type="ARBA" id="ARBA00022679"/>
    </source>
</evidence>
<dbReference type="Proteomes" id="UP001562354">
    <property type="component" value="Unassembled WGS sequence"/>
</dbReference>
<evidence type="ECO:0000256" key="6">
    <source>
        <dbReference type="PROSITE-ProRule" id="PRU00169"/>
    </source>
</evidence>
<evidence type="ECO:0000259" key="9">
    <source>
        <dbReference type="PROSITE" id="PS50110"/>
    </source>
</evidence>
<dbReference type="InterPro" id="IPR004358">
    <property type="entry name" value="Sig_transdc_His_kin-like_C"/>
</dbReference>
<keyword evidence="4" id="KW-0808">Transferase</keyword>
<dbReference type="InterPro" id="IPR036890">
    <property type="entry name" value="HATPase_C_sf"/>
</dbReference>
<reference evidence="10 11" key="1">
    <citation type="submission" date="2024-07" db="EMBL/GenBank/DDBJ databases">
        <title>Draft sequence of the Neodothiora populina.</title>
        <authorList>
            <person name="Drown D.D."/>
            <person name="Schuette U.S."/>
            <person name="Buechlein A.B."/>
            <person name="Rusch D.R."/>
            <person name="Winton L.W."/>
            <person name="Adams G.A."/>
        </authorList>
    </citation>
    <scope>NUCLEOTIDE SEQUENCE [LARGE SCALE GENOMIC DNA]</scope>
    <source>
        <strain evidence="10 11">CPC 39397</strain>
    </source>
</reference>
<comment type="catalytic activity">
    <reaction evidence="1">
        <text>ATP + protein L-histidine = ADP + protein N-phospho-L-histidine.</text>
        <dbReference type="EC" id="2.7.13.3"/>
    </reaction>
</comment>
<dbReference type="RefSeq" id="XP_069201742.1">
    <property type="nucleotide sequence ID" value="XM_069341651.1"/>
</dbReference>
<dbReference type="Pfam" id="PF00512">
    <property type="entry name" value="HisKA"/>
    <property type="match status" value="1"/>
</dbReference>
<feature type="compositionally biased region" description="Polar residues" evidence="7">
    <location>
        <begin position="44"/>
        <end position="58"/>
    </location>
</feature>
<evidence type="ECO:0000256" key="7">
    <source>
        <dbReference type="SAM" id="MobiDB-lite"/>
    </source>
</evidence>